<evidence type="ECO:0000256" key="2">
    <source>
        <dbReference type="ARBA" id="ARBA00022679"/>
    </source>
</evidence>
<comment type="cofactor">
    <cofactor evidence="9">
        <name>Mg(2+)</name>
        <dbReference type="ChEBI" id="CHEBI:18420"/>
    </cofactor>
    <text evidence="9">Binds 1 Mg(2+) ion per monomer.</text>
</comment>
<feature type="chain" id="PRO_5022897401" description="UMP-CMP kinase" evidence="10">
    <location>
        <begin position="22"/>
        <end position="210"/>
    </location>
</feature>
<evidence type="ECO:0000256" key="3">
    <source>
        <dbReference type="ARBA" id="ARBA00022741"/>
    </source>
</evidence>
<keyword evidence="12" id="KW-1185">Reference proteome</keyword>
<dbReference type="FunFam" id="3.40.50.300:FF:000315">
    <property type="entry name" value="Adenylate kinase 1"/>
    <property type="match status" value="1"/>
</dbReference>
<protein>
    <recommendedName>
        <fullName evidence="9">UMP-CMP kinase</fullName>
        <ecNumber evidence="9">2.7.4.14</ecNumber>
    </recommendedName>
    <alternativeName>
        <fullName evidence="9">Deoxycytidylate kinase</fullName>
        <shortName evidence="9">CK</shortName>
        <shortName evidence="9">dCMP kinase</shortName>
    </alternativeName>
    <alternativeName>
        <fullName evidence="9">Uridine monophosphate/cytidine monophosphate kinase</fullName>
        <shortName evidence="9">UMP/CMP kinase</shortName>
        <shortName evidence="9">UMP/CMPK</shortName>
    </alternativeName>
</protein>
<evidence type="ECO:0000256" key="9">
    <source>
        <dbReference type="HAMAP-Rule" id="MF_03172"/>
    </source>
</evidence>
<dbReference type="InterPro" id="IPR033690">
    <property type="entry name" value="Adenylat_kinase_CS"/>
</dbReference>
<reference evidence="11 12" key="1">
    <citation type="submission" date="2019-05" db="EMBL/GenBank/DDBJ databases">
        <title>Another draft genome of Portunus trituberculatus and its Hox gene families provides insights of decapod evolution.</title>
        <authorList>
            <person name="Jeong J.-H."/>
            <person name="Song I."/>
            <person name="Kim S."/>
            <person name="Choi T."/>
            <person name="Kim D."/>
            <person name="Ryu S."/>
            <person name="Kim W."/>
        </authorList>
    </citation>
    <scope>NUCLEOTIDE SEQUENCE [LARGE SCALE GENOMIC DNA]</scope>
    <source>
        <tissue evidence="11">Muscle</tissue>
    </source>
</reference>
<dbReference type="CDD" id="cd01428">
    <property type="entry name" value="ADK"/>
    <property type="match status" value="1"/>
</dbReference>
<dbReference type="GO" id="GO:0006207">
    <property type="term" value="P:'de novo' pyrimidine nucleobase biosynthetic process"/>
    <property type="evidence" value="ECO:0007669"/>
    <property type="project" value="InterPro"/>
</dbReference>
<feature type="binding site" evidence="9">
    <location>
        <position position="196"/>
    </location>
    <ligand>
        <name>ATP</name>
        <dbReference type="ChEBI" id="CHEBI:30616"/>
    </ligand>
</feature>
<keyword evidence="5 9" id="KW-0067">ATP-binding</keyword>
<dbReference type="AlphaFoldDB" id="A0A5B7H843"/>
<dbReference type="PANTHER" id="PTHR23359">
    <property type="entry name" value="NUCLEOTIDE KINASE"/>
    <property type="match status" value="1"/>
</dbReference>
<feature type="signal peptide" evidence="10">
    <location>
        <begin position="1"/>
        <end position="21"/>
    </location>
</feature>
<comment type="caution">
    <text evidence="9">Lacks conserved residue(s) required for the propagation of feature annotation.</text>
</comment>
<dbReference type="PRINTS" id="PR00094">
    <property type="entry name" value="ADENYLTKNASE"/>
</dbReference>
<feature type="binding site" evidence="9">
    <location>
        <position position="60"/>
    </location>
    <ligand>
        <name>a ribonucleoside 5'-phosphate</name>
        <dbReference type="ChEBI" id="CHEBI:58043"/>
    </ligand>
</feature>
<dbReference type="InterPro" id="IPR027417">
    <property type="entry name" value="P-loop_NTPase"/>
</dbReference>
<evidence type="ECO:0000256" key="1">
    <source>
        <dbReference type="ARBA" id="ARBA00022490"/>
    </source>
</evidence>
<organism evidence="11 12">
    <name type="scientific">Portunus trituberculatus</name>
    <name type="common">Swimming crab</name>
    <name type="synonym">Neptunus trituberculatus</name>
    <dbReference type="NCBI Taxonomy" id="210409"/>
    <lineage>
        <taxon>Eukaryota</taxon>
        <taxon>Metazoa</taxon>
        <taxon>Ecdysozoa</taxon>
        <taxon>Arthropoda</taxon>
        <taxon>Crustacea</taxon>
        <taxon>Multicrustacea</taxon>
        <taxon>Malacostraca</taxon>
        <taxon>Eumalacostraca</taxon>
        <taxon>Eucarida</taxon>
        <taxon>Decapoda</taxon>
        <taxon>Pleocyemata</taxon>
        <taxon>Brachyura</taxon>
        <taxon>Eubrachyura</taxon>
        <taxon>Portunoidea</taxon>
        <taxon>Portunidae</taxon>
        <taxon>Portuninae</taxon>
        <taxon>Portunus</taxon>
    </lineage>
</organism>
<comment type="caution">
    <text evidence="11">The sequence shown here is derived from an EMBL/GenBank/DDBJ whole genome shotgun (WGS) entry which is preliminary data.</text>
</comment>
<keyword evidence="7 9" id="KW-0539">Nucleus</keyword>
<sequence>MLNRFMVVSWVSRTVHSLVMAAKYNVVFVLGGPGAGKGTQCAKIVEKFGYVHLSAGDLLREERAKSGSEYGELIDGHIKNGTIVPVEITCRLLERAMKNSEKNDFLIDGFPRNKNNYEGWNKEMGDKTDLKFVLFFTCPLEVCTQRCLDRGAAGSGRTDDNIESLKKRFDTYMNATMPIIEHYESKGLVRTIDATRDVDEIFDEVSKLFA</sequence>
<dbReference type="Proteomes" id="UP000324222">
    <property type="component" value="Unassembled WGS sequence"/>
</dbReference>
<evidence type="ECO:0000313" key="12">
    <source>
        <dbReference type="Proteomes" id="UP000324222"/>
    </source>
</evidence>
<dbReference type="GO" id="GO:0036430">
    <property type="term" value="F:CMP kinase activity"/>
    <property type="evidence" value="ECO:0007669"/>
    <property type="project" value="RHEA"/>
</dbReference>
<dbReference type="GO" id="GO:0006221">
    <property type="term" value="P:pyrimidine nucleotide biosynthetic process"/>
    <property type="evidence" value="ECO:0007669"/>
    <property type="project" value="UniProtKB-UniRule"/>
</dbReference>
<dbReference type="SUPFAM" id="SSF52540">
    <property type="entry name" value="P-loop containing nucleoside triphosphate hydrolases"/>
    <property type="match status" value="1"/>
</dbReference>
<dbReference type="NCBIfam" id="TIGR01359">
    <property type="entry name" value="UMP_CMP_kin_fam"/>
    <property type="match status" value="1"/>
</dbReference>
<comment type="domain">
    <text evidence="9">Consists of three domains, a large central CORE domain and two small peripheral domains, NMPbind and LID, which undergo movements during catalysis. The LID domain closes over the site of phosphoryl transfer upon ATP binding. Assembling and dissambling the active center during each catalytic cycle provides an effective means to prevent ATP hydrolysis.</text>
</comment>
<dbReference type="InterPro" id="IPR000850">
    <property type="entry name" value="Adenylat/UMP-CMP_kin"/>
</dbReference>
<comment type="subunit">
    <text evidence="9">Monomer.</text>
</comment>
<keyword evidence="2 9" id="KW-0808">Transferase</keyword>
<dbReference type="GO" id="GO:0005524">
    <property type="term" value="F:ATP binding"/>
    <property type="evidence" value="ECO:0007669"/>
    <property type="project" value="UniProtKB-KW"/>
</dbReference>
<evidence type="ECO:0000256" key="5">
    <source>
        <dbReference type="ARBA" id="ARBA00022840"/>
    </source>
</evidence>
<evidence type="ECO:0000256" key="6">
    <source>
        <dbReference type="ARBA" id="ARBA00022975"/>
    </source>
</evidence>
<comment type="catalytic activity">
    <reaction evidence="8 9">
        <text>UMP + ATP = UDP + ADP</text>
        <dbReference type="Rhea" id="RHEA:24400"/>
        <dbReference type="ChEBI" id="CHEBI:30616"/>
        <dbReference type="ChEBI" id="CHEBI:57865"/>
        <dbReference type="ChEBI" id="CHEBI:58223"/>
        <dbReference type="ChEBI" id="CHEBI:456216"/>
        <dbReference type="EC" id="2.7.4.14"/>
    </reaction>
</comment>
<comment type="catalytic activity">
    <reaction evidence="9">
        <text>dCMP + ATP = dCDP + ADP</text>
        <dbReference type="Rhea" id="RHEA:25094"/>
        <dbReference type="ChEBI" id="CHEBI:30616"/>
        <dbReference type="ChEBI" id="CHEBI:57566"/>
        <dbReference type="ChEBI" id="CHEBI:58593"/>
        <dbReference type="ChEBI" id="CHEBI:456216"/>
        <dbReference type="EC" id="2.7.4.14"/>
    </reaction>
</comment>
<feature type="binding site" evidence="9">
    <location>
        <position position="168"/>
    </location>
    <ligand>
        <name>a ribonucleoside 5'-phosphate</name>
        <dbReference type="ChEBI" id="CHEBI:58043"/>
    </ligand>
</feature>
<dbReference type="HAMAP" id="MF_03172">
    <property type="entry name" value="Adenylate_kinase_UMP_CMP_kin"/>
    <property type="match status" value="1"/>
</dbReference>
<feature type="binding site" evidence="9">
    <location>
        <position position="150"/>
    </location>
    <ligand>
        <name>ATP</name>
        <dbReference type="ChEBI" id="CHEBI:30616"/>
    </ligand>
</feature>
<feature type="binding site" evidence="9">
    <location>
        <position position="157"/>
    </location>
    <ligand>
        <name>a ribonucleoside 5'-phosphate</name>
        <dbReference type="ChEBI" id="CHEBI:58043"/>
    </ligand>
</feature>
<feature type="region of interest" description="NMPbind" evidence="9">
    <location>
        <begin position="54"/>
        <end position="84"/>
    </location>
</feature>
<dbReference type="HAMAP" id="MF_00235">
    <property type="entry name" value="Adenylate_kinase_Adk"/>
    <property type="match status" value="1"/>
</dbReference>
<dbReference type="OrthoDB" id="442176at2759"/>
<dbReference type="GO" id="GO:0005737">
    <property type="term" value="C:cytoplasm"/>
    <property type="evidence" value="ECO:0007669"/>
    <property type="project" value="UniProtKB-SubCell"/>
</dbReference>
<keyword evidence="1 9" id="KW-0963">Cytoplasm</keyword>
<feature type="binding site" evidence="9">
    <location>
        <position position="116"/>
    </location>
    <ligand>
        <name>CMP</name>
        <dbReference type="ChEBI" id="CHEBI:60377"/>
    </ligand>
</feature>
<accession>A0A5B7H843</accession>
<dbReference type="PROSITE" id="PS00113">
    <property type="entry name" value="ADENYLATE_KINASE"/>
    <property type="match status" value="1"/>
</dbReference>
<keyword evidence="3 9" id="KW-0547">Nucleotide-binding</keyword>
<dbReference type="EC" id="2.7.4.14" evidence="9"/>
<comment type="subcellular location">
    <subcellularLocation>
        <location evidence="9">Cytoplasm</location>
    </subcellularLocation>
    <subcellularLocation>
        <location evidence="9">Nucleus</location>
    </subcellularLocation>
</comment>
<comment type="function">
    <text evidence="9">Catalyzes the phosphorylation of pyrimidine nucleoside monophosphates at the expense of ATP. Plays an important role in de novo pyrimidine nucleotide biosynthesis. Has preference for UMP and CMP as phosphate acceptors.</text>
</comment>
<keyword evidence="4 9" id="KW-0418">Kinase</keyword>
<comment type="similarity">
    <text evidence="9">Belongs to the adenylate kinase family. UMP-CMP kinase subfamily.</text>
</comment>
<evidence type="ECO:0000256" key="7">
    <source>
        <dbReference type="ARBA" id="ARBA00023242"/>
    </source>
</evidence>
<comment type="catalytic activity">
    <reaction evidence="9">
        <text>CMP + ATP = CDP + ADP</text>
        <dbReference type="Rhea" id="RHEA:11600"/>
        <dbReference type="ChEBI" id="CHEBI:30616"/>
        <dbReference type="ChEBI" id="CHEBI:58069"/>
        <dbReference type="ChEBI" id="CHEBI:60377"/>
        <dbReference type="ChEBI" id="CHEBI:456216"/>
        <dbReference type="EC" id="2.7.4.14"/>
    </reaction>
</comment>
<dbReference type="GO" id="GO:0036431">
    <property type="term" value="F:dCMP kinase activity"/>
    <property type="evidence" value="ECO:0007669"/>
    <property type="project" value="RHEA"/>
</dbReference>
<evidence type="ECO:0000256" key="4">
    <source>
        <dbReference type="ARBA" id="ARBA00022777"/>
    </source>
</evidence>
<evidence type="ECO:0000313" key="11">
    <source>
        <dbReference type="EMBL" id="MPC66076.1"/>
    </source>
</evidence>
<name>A0A5B7H843_PORTR</name>
<dbReference type="GO" id="GO:0033862">
    <property type="term" value="F:UMP kinase activity"/>
    <property type="evidence" value="ECO:0007669"/>
    <property type="project" value="RHEA"/>
</dbReference>
<evidence type="ECO:0000256" key="8">
    <source>
        <dbReference type="ARBA" id="ARBA00048116"/>
    </source>
</evidence>
<dbReference type="InterPro" id="IPR006266">
    <property type="entry name" value="UMP_CMP_kinase"/>
</dbReference>
<dbReference type="EMBL" id="VSRR010024245">
    <property type="protein sequence ID" value="MPC66076.1"/>
    <property type="molecule type" value="Genomic_DNA"/>
</dbReference>
<dbReference type="Pfam" id="PF00406">
    <property type="entry name" value="ADK"/>
    <property type="match status" value="1"/>
</dbReference>
<feature type="binding site" evidence="9">
    <location>
        <begin position="109"/>
        <end position="112"/>
    </location>
    <ligand>
        <name>a ribonucleoside 5'-phosphate</name>
        <dbReference type="ChEBI" id="CHEBI:58043"/>
    </ligand>
</feature>
<gene>
    <name evidence="11" type="primary">C29F7.3</name>
    <name evidence="11" type="ORF">E2C01_060219</name>
</gene>
<proteinExistence type="inferred from homology"/>
<dbReference type="GO" id="GO:0005634">
    <property type="term" value="C:nucleus"/>
    <property type="evidence" value="ECO:0007669"/>
    <property type="project" value="UniProtKB-SubCell"/>
</dbReference>
<feature type="binding site" evidence="9">
    <location>
        <begin position="82"/>
        <end position="84"/>
    </location>
    <ligand>
        <name>a ribonucleoside 5'-phosphate</name>
        <dbReference type="ChEBI" id="CHEBI:58043"/>
    </ligand>
</feature>
<keyword evidence="6 9" id="KW-0665">Pyrimidine biosynthesis</keyword>
<evidence type="ECO:0000256" key="10">
    <source>
        <dbReference type="SAM" id="SignalP"/>
    </source>
</evidence>
<keyword evidence="10" id="KW-0732">Signal</keyword>
<feature type="binding site" evidence="9">
    <location>
        <begin position="34"/>
        <end position="39"/>
    </location>
    <ligand>
        <name>ATP</name>
        <dbReference type="ChEBI" id="CHEBI:30616"/>
    </ligand>
</feature>
<dbReference type="Gene3D" id="3.40.50.300">
    <property type="entry name" value="P-loop containing nucleotide triphosphate hydrolases"/>
    <property type="match status" value="1"/>
</dbReference>